<feature type="chain" id="PRO_5035160225" evidence="2">
    <location>
        <begin position="22"/>
        <end position="207"/>
    </location>
</feature>
<evidence type="ECO:0000313" key="4">
    <source>
        <dbReference type="Proteomes" id="UP000619079"/>
    </source>
</evidence>
<dbReference type="RefSeq" id="WP_199024192.1">
    <property type="nucleotide sequence ID" value="NZ_JAELVR010000004.1"/>
</dbReference>
<dbReference type="InterPro" id="IPR021242">
    <property type="entry name" value="DUF2799"/>
</dbReference>
<keyword evidence="1" id="KW-0175">Coiled coil</keyword>
<evidence type="ECO:0000256" key="1">
    <source>
        <dbReference type="SAM" id="Coils"/>
    </source>
</evidence>
<name>A0A8J7LQW6_9RHOB</name>
<gene>
    <name evidence="3" type="ORF">JF290_07340</name>
</gene>
<comment type="caution">
    <text evidence="3">The sequence shown here is derived from an EMBL/GenBank/DDBJ whole genome shotgun (WGS) entry which is preliminary data.</text>
</comment>
<keyword evidence="4" id="KW-1185">Reference proteome</keyword>
<dbReference type="Proteomes" id="UP000619079">
    <property type="component" value="Unassembled WGS sequence"/>
</dbReference>
<dbReference type="Pfam" id="PF10973">
    <property type="entry name" value="DUF2799"/>
    <property type="match status" value="1"/>
</dbReference>
<proteinExistence type="predicted"/>
<sequence length="207" mass="22952">MPLSCSTLGALGALGLPLALAACATFVVSDDWERNTTPSIFRLTFSCPDTTQDWVREGYFDAAKGHFSNQVTVAKMYGPLCTRQGRTVDQAAFERGQALGRKTYCTPEGAYWLGRGNLGPSEGPRVKTAQCSPAIGAALNTANEAGRHYKRLDTRIENAEREFEERTSSDARKAPDFSYPYDLFYEIGSMESERDRLPTYDKPDHPF</sequence>
<evidence type="ECO:0000256" key="2">
    <source>
        <dbReference type="SAM" id="SignalP"/>
    </source>
</evidence>
<accession>A0A8J7LQW6</accession>
<feature type="signal peptide" evidence="2">
    <location>
        <begin position="1"/>
        <end position="21"/>
    </location>
</feature>
<protein>
    <submittedName>
        <fullName evidence="3">DUF2799 domain-containing protein</fullName>
    </submittedName>
</protein>
<reference evidence="3" key="1">
    <citation type="submission" date="2020-12" db="EMBL/GenBank/DDBJ databases">
        <title>Sedimentitalea sp. nov., isolated from sand in Incheon.</title>
        <authorList>
            <person name="Kim W."/>
        </authorList>
    </citation>
    <scope>NUCLEOTIDE SEQUENCE</scope>
    <source>
        <strain evidence="3">CAU 1593</strain>
    </source>
</reference>
<feature type="coiled-coil region" evidence="1">
    <location>
        <begin position="142"/>
        <end position="169"/>
    </location>
</feature>
<keyword evidence="2" id="KW-0732">Signal</keyword>
<dbReference type="EMBL" id="JAELVR010000004">
    <property type="protein sequence ID" value="MBJ6371338.1"/>
    <property type="molecule type" value="Genomic_DNA"/>
</dbReference>
<organism evidence="3 4">
    <name type="scientific">Sedimentitalea arenosa</name>
    <dbReference type="NCBI Taxonomy" id="2798803"/>
    <lineage>
        <taxon>Bacteria</taxon>
        <taxon>Pseudomonadati</taxon>
        <taxon>Pseudomonadota</taxon>
        <taxon>Alphaproteobacteria</taxon>
        <taxon>Rhodobacterales</taxon>
        <taxon>Paracoccaceae</taxon>
        <taxon>Sedimentitalea</taxon>
    </lineage>
</organism>
<evidence type="ECO:0000313" key="3">
    <source>
        <dbReference type="EMBL" id="MBJ6371338.1"/>
    </source>
</evidence>
<dbReference type="AlphaFoldDB" id="A0A8J7LQW6"/>